<protein>
    <submittedName>
        <fullName evidence="3">Uncharacterized protein</fullName>
    </submittedName>
</protein>
<evidence type="ECO:0000313" key="2">
    <source>
        <dbReference type="Proteomes" id="UP000887578"/>
    </source>
</evidence>
<sequence length="97" mass="10944">MARKAGANEETIKYILDLPYERNEITPEIKREIWDDILHQIEIAPPDSKESGDLEDGDVEGGDDIVEENNDNGDDEIPQCPPISFESEIECIVIDDD</sequence>
<reference evidence="3" key="1">
    <citation type="submission" date="2022-11" db="UniProtKB">
        <authorList>
            <consortium name="WormBaseParasite"/>
        </authorList>
    </citation>
    <scope>IDENTIFICATION</scope>
</reference>
<organism evidence="2 3">
    <name type="scientific">Panagrolaimus davidi</name>
    <dbReference type="NCBI Taxonomy" id="227884"/>
    <lineage>
        <taxon>Eukaryota</taxon>
        <taxon>Metazoa</taxon>
        <taxon>Ecdysozoa</taxon>
        <taxon>Nematoda</taxon>
        <taxon>Chromadorea</taxon>
        <taxon>Rhabditida</taxon>
        <taxon>Tylenchina</taxon>
        <taxon>Panagrolaimomorpha</taxon>
        <taxon>Panagrolaimoidea</taxon>
        <taxon>Panagrolaimidae</taxon>
        <taxon>Panagrolaimus</taxon>
    </lineage>
</organism>
<evidence type="ECO:0000256" key="1">
    <source>
        <dbReference type="SAM" id="MobiDB-lite"/>
    </source>
</evidence>
<proteinExistence type="predicted"/>
<evidence type="ECO:0000313" key="3">
    <source>
        <dbReference type="WBParaSite" id="PDA_v2.g31035.t1"/>
    </source>
</evidence>
<dbReference type="Proteomes" id="UP000887578">
    <property type="component" value="Unplaced"/>
</dbReference>
<feature type="region of interest" description="Disordered" evidence="1">
    <location>
        <begin position="42"/>
        <end position="97"/>
    </location>
</feature>
<accession>A0A914QMC2</accession>
<feature type="compositionally biased region" description="Acidic residues" evidence="1">
    <location>
        <begin position="53"/>
        <end position="77"/>
    </location>
</feature>
<dbReference type="AlphaFoldDB" id="A0A914QMC2"/>
<name>A0A914QMC2_9BILA</name>
<keyword evidence="2" id="KW-1185">Reference proteome</keyword>
<dbReference type="WBParaSite" id="PDA_v2.g31035.t1">
    <property type="protein sequence ID" value="PDA_v2.g31035.t1"/>
    <property type="gene ID" value="PDA_v2.g31035"/>
</dbReference>
<feature type="compositionally biased region" description="Acidic residues" evidence="1">
    <location>
        <begin position="87"/>
        <end position="97"/>
    </location>
</feature>